<reference evidence="3" key="1">
    <citation type="journal article" date="2022" name="Int. J. Mol. Sci.">
        <title>Draft Genome of Tanacetum Coccineum: Genomic Comparison of Closely Related Tanacetum-Family Plants.</title>
        <authorList>
            <person name="Yamashiro T."/>
            <person name="Shiraishi A."/>
            <person name="Nakayama K."/>
            <person name="Satake H."/>
        </authorList>
    </citation>
    <scope>NUCLEOTIDE SEQUENCE</scope>
</reference>
<comment type="caution">
    <text evidence="3">The sequence shown here is derived from an EMBL/GenBank/DDBJ whole genome shotgun (WGS) entry which is preliminary data.</text>
</comment>
<gene>
    <name evidence="3" type="ORF">Tco_1006088</name>
</gene>
<keyword evidence="2" id="KW-0472">Membrane</keyword>
<protein>
    <submittedName>
        <fullName evidence="3">Sodium/hydrogen exchanger 6</fullName>
    </submittedName>
</protein>
<keyword evidence="2" id="KW-1133">Transmembrane helix</keyword>
<dbReference type="Gene3D" id="3.60.10.10">
    <property type="entry name" value="Endonuclease/exonuclease/phosphatase"/>
    <property type="match status" value="1"/>
</dbReference>
<dbReference type="Proteomes" id="UP001151760">
    <property type="component" value="Unassembled WGS sequence"/>
</dbReference>
<dbReference type="InterPro" id="IPR036691">
    <property type="entry name" value="Endo/exonu/phosph_ase_sf"/>
</dbReference>
<evidence type="ECO:0000313" key="3">
    <source>
        <dbReference type="EMBL" id="GJT62555.1"/>
    </source>
</evidence>
<keyword evidence="2" id="KW-0812">Transmembrane</keyword>
<feature type="region of interest" description="Disordered" evidence="1">
    <location>
        <begin position="133"/>
        <end position="181"/>
    </location>
</feature>
<dbReference type="EMBL" id="BQNB010017386">
    <property type="protein sequence ID" value="GJT62555.1"/>
    <property type="molecule type" value="Genomic_DNA"/>
</dbReference>
<evidence type="ECO:0000313" key="4">
    <source>
        <dbReference type="Proteomes" id="UP001151760"/>
    </source>
</evidence>
<feature type="region of interest" description="Disordered" evidence="1">
    <location>
        <begin position="1"/>
        <end position="47"/>
    </location>
</feature>
<organism evidence="3 4">
    <name type="scientific">Tanacetum coccineum</name>
    <dbReference type="NCBI Taxonomy" id="301880"/>
    <lineage>
        <taxon>Eukaryota</taxon>
        <taxon>Viridiplantae</taxon>
        <taxon>Streptophyta</taxon>
        <taxon>Embryophyta</taxon>
        <taxon>Tracheophyta</taxon>
        <taxon>Spermatophyta</taxon>
        <taxon>Magnoliopsida</taxon>
        <taxon>eudicotyledons</taxon>
        <taxon>Gunneridae</taxon>
        <taxon>Pentapetalae</taxon>
        <taxon>asterids</taxon>
        <taxon>campanulids</taxon>
        <taxon>Asterales</taxon>
        <taxon>Asteraceae</taxon>
        <taxon>Asteroideae</taxon>
        <taxon>Anthemideae</taxon>
        <taxon>Anthemidinae</taxon>
        <taxon>Tanacetum</taxon>
    </lineage>
</organism>
<keyword evidence="4" id="KW-1185">Reference proteome</keyword>
<feature type="transmembrane region" description="Helical" evidence="2">
    <location>
        <begin position="503"/>
        <end position="521"/>
    </location>
</feature>
<name>A0ABQ5FGU2_9ASTR</name>
<dbReference type="PANTHER" id="PTHR33116:SF78">
    <property type="entry name" value="OS12G0587133 PROTEIN"/>
    <property type="match status" value="1"/>
</dbReference>
<evidence type="ECO:0000256" key="1">
    <source>
        <dbReference type="SAM" id="MobiDB-lite"/>
    </source>
</evidence>
<feature type="compositionally biased region" description="Basic and acidic residues" evidence="1">
    <location>
        <begin position="10"/>
        <end position="26"/>
    </location>
</feature>
<feature type="compositionally biased region" description="Polar residues" evidence="1">
    <location>
        <begin position="134"/>
        <end position="181"/>
    </location>
</feature>
<proteinExistence type="predicted"/>
<accession>A0ABQ5FGU2</accession>
<evidence type="ECO:0000256" key="2">
    <source>
        <dbReference type="SAM" id="Phobius"/>
    </source>
</evidence>
<dbReference type="PANTHER" id="PTHR33116">
    <property type="entry name" value="REVERSE TRANSCRIPTASE ZINC-BINDING DOMAIN-CONTAINING PROTEIN-RELATED-RELATED"/>
    <property type="match status" value="1"/>
</dbReference>
<dbReference type="SUPFAM" id="SSF56219">
    <property type="entry name" value="DNase I-like"/>
    <property type="match status" value="1"/>
</dbReference>
<reference evidence="3" key="2">
    <citation type="submission" date="2022-01" db="EMBL/GenBank/DDBJ databases">
        <authorList>
            <person name="Yamashiro T."/>
            <person name="Shiraishi A."/>
            <person name="Satake H."/>
            <person name="Nakayama K."/>
        </authorList>
    </citation>
    <scope>NUCLEOTIDE SEQUENCE</scope>
</reference>
<feature type="region of interest" description="Disordered" evidence="1">
    <location>
        <begin position="70"/>
        <end position="90"/>
    </location>
</feature>
<sequence>MVVKRKENKGKKADTQSRSRHIDGIRLNKPKPNFYWQKKGTTKRGAEMDTTNQVGATALNKVYPSTSNSFDALNTMDIRDDSRSSSSRGNQEEKIGLSFLCVCLEIGNKLPKGVSVSKGFQVGKDFAFKPKASNVGSNGDNGTRVETNTRASPSNNMNEGVSLNTMGTNAKQQDTGKKTTNIASPNPFAALGVGQALMLKRFPMFSVASWNIKGLNRTPKQKEVCQVVNKNNLSVCTILESHVDVAAVYDTCENVCSRSCMCSNLIGHARLMRNRPWVLLGDFNAALNLEDHSAGGYEPNATMYEFKECVQAIEVAEVNSTSLHFTWNQKPKGSNGILKKIDRIIGNLQFIDDFPGSFAIFQPYRISDHSPCVLRIPTSVNLEGCAMFRVVKRLKGLESPFHKLLHNHGNLHERAGNSTTAYFHKLVKSKCARKKIEMVSDASNNLYDGNQVPGAFVNHYNQFLGAEGVTIPLDDHDLFTLVLDDAKADFMVREVSNDEVKSPILSIGVIGLLDLTVSLLLSLRKHGMWWVAISLALFGIFSLMCISKIISYRVKEGLGDIICINQSAFVPSRRISDNILLTQELMRNYHRRCGPPRCAFTVDIQKAYDTRRMRDSDDFQCHHLCQQQRIINLCFVDDLFLFSHGNPSLVTIIMDALEEFKQVSGLVPSISKSMTFFCNVLNAIKASILNSMPFIEGVLPVSSSLRNKFLSLVGRLQLIWSVLSSMHIYWASVFILPNRIVHELEQLMRGFLWCQGEMKKGKAKVAWDFDCMPKHEGGLEVMLVGDGASLSKSDPQSDPFWHKINNCKSTSAWFDRWADLCPLKDMFSNRDIARSGFYLDDSVPLLLDDIDDVILWRDRDGDLRPFSVACAWDTIRARADIVNWYNVVWSKVRVLCGIDSIPPWLIDVTSFINPISKGKTEVNILSRLVLAATS</sequence>
<feature type="transmembrane region" description="Helical" evidence="2">
    <location>
        <begin position="527"/>
        <end position="546"/>
    </location>
</feature>